<name>A0A1I2T8P2_9SPHI</name>
<protein>
    <recommendedName>
        <fullName evidence="1">DUF7033 domain-containing protein</fullName>
    </recommendedName>
</protein>
<dbReference type="Pfam" id="PF23019">
    <property type="entry name" value="DUF7033"/>
    <property type="match status" value="1"/>
</dbReference>
<sequence>MQPLLIYCPKVSPRTKYIFNFIFREILSCDFEFTSMVSDFEQSTAPKISYAEKALGEELFFCADTLLTKHIIEPVDLKTTLFGDQEVPFSVKTGALPFDVFAASFYFLSRYEEYLPFKADDHDRFPAEQSLQYKLNLLESPVIDGWALILKNILLRKFPNLIFGKRKFTFIPTIDVDRAYHFRSSGLIKNTARFLKAAMKLNTEKVVDIVLTGLGQDDPFDTYDYLTDIHKRYKQRPTFFFLLAKKGHEEFDTNVNPDDETLINLITKIASKADIGIHPSYASNTDTKKIAEELISLQEITQQKVDSSRQHFLKLHLPHTYLKLIKAGINHDYSMGYASQVGFKAGTCTPFFWYDLQLEKQTHLKIHPFAVMDVTLQQYLKLSPEMAMSKVEQLIASVKMVDGTLCSLWHNESLSEKGKWKGWKAVYEYLLKNTNGEPASEPTS</sequence>
<keyword evidence="3" id="KW-1185">Reference proteome</keyword>
<dbReference type="STRING" id="414048.SAMN04489864_101260"/>
<dbReference type="AlphaFoldDB" id="A0A1I2T8P2"/>
<dbReference type="OrthoDB" id="5573484at2"/>
<evidence type="ECO:0000259" key="1">
    <source>
        <dbReference type="Pfam" id="PF23019"/>
    </source>
</evidence>
<evidence type="ECO:0000313" key="3">
    <source>
        <dbReference type="Proteomes" id="UP000199666"/>
    </source>
</evidence>
<evidence type="ECO:0000313" key="2">
    <source>
        <dbReference type="EMBL" id="SFG61353.1"/>
    </source>
</evidence>
<dbReference type="Proteomes" id="UP000199666">
    <property type="component" value="Unassembled WGS sequence"/>
</dbReference>
<dbReference type="CDD" id="cd10931">
    <property type="entry name" value="CE4_u7"/>
    <property type="match status" value="1"/>
</dbReference>
<dbReference type="EMBL" id="FOPP01000001">
    <property type="protein sequence ID" value="SFG61353.1"/>
    <property type="molecule type" value="Genomic_DNA"/>
</dbReference>
<dbReference type="InterPro" id="IPR054297">
    <property type="entry name" value="DUF7033"/>
</dbReference>
<dbReference type="RefSeq" id="WP_090991743.1">
    <property type="nucleotide sequence ID" value="NZ_FOPP01000001.1"/>
</dbReference>
<dbReference type="Gene3D" id="3.20.20.370">
    <property type="entry name" value="Glycoside hydrolase/deacetylase"/>
    <property type="match status" value="1"/>
</dbReference>
<accession>A0A1I2T8P2</accession>
<feature type="domain" description="DUF7033" evidence="1">
    <location>
        <begin position="96"/>
        <end position="183"/>
    </location>
</feature>
<organism evidence="2 3">
    <name type="scientific">Pedobacter insulae</name>
    <dbReference type="NCBI Taxonomy" id="414048"/>
    <lineage>
        <taxon>Bacteria</taxon>
        <taxon>Pseudomonadati</taxon>
        <taxon>Bacteroidota</taxon>
        <taxon>Sphingobacteriia</taxon>
        <taxon>Sphingobacteriales</taxon>
        <taxon>Sphingobacteriaceae</taxon>
        <taxon>Pedobacter</taxon>
    </lineage>
</organism>
<gene>
    <name evidence="2" type="ORF">SAMN04489864_101260</name>
</gene>
<proteinExistence type="predicted"/>
<reference evidence="2 3" key="1">
    <citation type="submission" date="2016-10" db="EMBL/GenBank/DDBJ databases">
        <authorList>
            <person name="de Groot N.N."/>
        </authorList>
    </citation>
    <scope>NUCLEOTIDE SEQUENCE [LARGE SCALE GENOMIC DNA]</scope>
    <source>
        <strain evidence="2 3">DSM 18684</strain>
    </source>
</reference>